<sequence>MENVQSFFGRFFLFIGKTASLEDLFSNSPMNTSKLVRKFSLSSALLVFVLGTFSCSAGLEEKLVGAWQGSDYLFQKTGGPDIVVTVNGGIEQHLRSKLILEEDGSFQRLVGEYDNGKGTWSVQDDQLIARNESGEEVNYTLIKVSDHELITLHGVELETPSGVLKGKIRLSYTR</sequence>
<dbReference type="STRING" id="305507.SAMN04489724_0796"/>
<evidence type="ECO:0000313" key="2">
    <source>
        <dbReference type="Proteomes" id="UP000199673"/>
    </source>
</evidence>
<protein>
    <recommendedName>
        <fullName evidence="3">Lipocalin-like domain-containing protein</fullName>
    </recommendedName>
</protein>
<gene>
    <name evidence="1" type="ORF">SAMN04489724_0796</name>
</gene>
<keyword evidence="2" id="KW-1185">Reference proteome</keyword>
<reference evidence="2" key="1">
    <citation type="submission" date="2016-10" db="EMBL/GenBank/DDBJ databases">
        <authorList>
            <person name="Varghese N."/>
            <person name="Submissions S."/>
        </authorList>
    </citation>
    <scope>NUCLEOTIDE SEQUENCE [LARGE SCALE GENOMIC DNA]</scope>
    <source>
        <strain evidence="2">DSM 23445</strain>
    </source>
</reference>
<dbReference type="Proteomes" id="UP000199673">
    <property type="component" value="Unassembled WGS sequence"/>
</dbReference>
<proteinExistence type="predicted"/>
<evidence type="ECO:0008006" key="3">
    <source>
        <dbReference type="Google" id="ProtNLM"/>
    </source>
</evidence>
<dbReference type="EMBL" id="FPBF01000001">
    <property type="protein sequence ID" value="SFT44719.1"/>
    <property type="molecule type" value="Genomic_DNA"/>
</dbReference>
<dbReference type="AlphaFoldDB" id="A0A1I6Y2A5"/>
<evidence type="ECO:0000313" key="1">
    <source>
        <dbReference type="EMBL" id="SFT44719.1"/>
    </source>
</evidence>
<accession>A0A1I6Y2A5</accession>
<organism evidence="1 2">
    <name type="scientific">Algoriphagus locisalis</name>
    <dbReference type="NCBI Taxonomy" id="305507"/>
    <lineage>
        <taxon>Bacteria</taxon>
        <taxon>Pseudomonadati</taxon>
        <taxon>Bacteroidota</taxon>
        <taxon>Cytophagia</taxon>
        <taxon>Cytophagales</taxon>
        <taxon>Cyclobacteriaceae</taxon>
        <taxon>Algoriphagus</taxon>
    </lineage>
</organism>
<name>A0A1I6Y2A5_9BACT</name>